<dbReference type="Proteomes" id="UP000005726">
    <property type="component" value="Unassembled WGS sequence"/>
</dbReference>
<gene>
    <name evidence="1" type="ORF">REG_2024</name>
</gene>
<accession>E0WUB5</accession>
<proteinExistence type="predicted"/>
<keyword evidence="2" id="KW-1185">Reference proteome</keyword>
<evidence type="ECO:0008006" key="3">
    <source>
        <dbReference type="Google" id="ProtNLM"/>
    </source>
</evidence>
<dbReference type="EMBL" id="GL379646">
    <property type="protein sequence ID" value="EFL91403.1"/>
    <property type="molecule type" value="Genomic_DNA"/>
</dbReference>
<name>E0WUB5_9ENTR</name>
<dbReference type="STRING" id="663321.REG_2024"/>
<sequence>MNIRPIHNETDYRAALKAVSHLFDNKPERGTPDSDFLEVMITLIEAYETQHFPVELPDPIEAITFRMEQSGLSAKDLEPAIGRRRRV</sequence>
<reference evidence="1" key="1">
    <citation type="journal article" date="2009" name="Environ. Microbiol.">
        <title>Dynamics of genome evolution in facultative symbionts of aphids.</title>
        <authorList>
            <person name="Degnan P.H."/>
            <person name="Leonardo T.E."/>
            <person name="Cass B.N."/>
            <person name="Hurwitz B."/>
            <person name="Stern D."/>
            <person name="Gibbs R.A."/>
            <person name="Richards S."/>
            <person name="Moran N.A."/>
        </authorList>
    </citation>
    <scope>NUCLEOTIDE SEQUENCE [LARGE SCALE GENOMIC DNA]</scope>
    <source>
        <strain evidence="1">LSR1</strain>
    </source>
</reference>
<protein>
    <recommendedName>
        <fullName evidence="3">Transcriptional regulator</fullName>
    </recommendedName>
</protein>
<dbReference type="AlphaFoldDB" id="E0WUB5"/>
<dbReference type="HOGENOM" id="CLU_125852_5_0_6"/>
<organism evidence="1 2">
    <name type="scientific">Candidatus Regiella insecticola LSR1</name>
    <dbReference type="NCBI Taxonomy" id="663321"/>
    <lineage>
        <taxon>Bacteria</taxon>
        <taxon>Pseudomonadati</taxon>
        <taxon>Pseudomonadota</taxon>
        <taxon>Gammaproteobacteria</taxon>
        <taxon>Enterobacterales</taxon>
        <taxon>Enterobacteriaceae</taxon>
        <taxon>aphid secondary symbionts</taxon>
        <taxon>Candidatus Regiella</taxon>
    </lineage>
</organism>
<evidence type="ECO:0000313" key="2">
    <source>
        <dbReference type="Proteomes" id="UP000005726"/>
    </source>
</evidence>
<evidence type="ECO:0000313" key="1">
    <source>
        <dbReference type="EMBL" id="EFL91403.1"/>
    </source>
</evidence>
<dbReference type="eggNOG" id="COG5499">
    <property type="taxonomic scope" value="Bacteria"/>
</dbReference>